<sequence length="53" mass="5999">MSQFTKHFKKINGTIAEAIDDTYNILCVKDDPLLKILKLIHSITLDIPIVTDT</sequence>
<dbReference type="Proteomes" id="UP000244855">
    <property type="component" value="Unassembled WGS sequence"/>
</dbReference>
<reference evidence="1 2" key="1">
    <citation type="journal article" date="2018" name="Sci. Rep.">
        <title>Comparative genomics provides insights into the lifestyle and reveals functional heterogeneity of dark septate endophytic fungi.</title>
        <authorList>
            <person name="Knapp D.G."/>
            <person name="Nemeth J.B."/>
            <person name="Barry K."/>
            <person name="Hainaut M."/>
            <person name="Henrissat B."/>
            <person name="Johnson J."/>
            <person name="Kuo A."/>
            <person name="Lim J.H.P."/>
            <person name="Lipzen A."/>
            <person name="Nolan M."/>
            <person name="Ohm R.A."/>
            <person name="Tamas L."/>
            <person name="Grigoriev I.V."/>
            <person name="Spatafora J.W."/>
            <person name="Nagy L.G."/>
            <person name="Kovacs G.M."/>
        </authorList>
    </citation>
    <scope>NUCLEOTIDE SEQUENCE [LARGE SCALE GENOMIC DNA]</scope>
    <source>
        <strain evidence="1 2">DSE2036</strain>
    </source>
</reference>
<evidence type="ECO:0000313" key="1">
    <source>
        <dbReference type="EMBL" id="PVH91484.1"/>
    </source>
</evidence>
<dbReference type="EMBL" id="KZ805856">
    <property type="protein sequence ID" value="PVH91484.1"/>
    <property type="molecule type" value="Genomic_DNA"/>
</dbReference>
<dbReference type="OrthoDB" id="342264at2759"/>
<proteinExistence type="predicted"/>
<organism evidence="1 2">
    <name type="scientific">Periconia macrospinosa</name>
    <dbReference type="NCBI Taxonomy" id="97972"/>
    <lineage>
        <taxon>Eukaryota</taxon>
        <taxon>Fungi</taxon>
        <taxon>Dikarya</taxon>
        <taxon>Ascomycota</taxon>
        <taxon>Pezizomycotina</taxon>
        <taxon>Dothideomycetes</taxon>
        <taxon>Pleosporomycetidae</taxon>
        <taxon>Pleosporales</taxon>
        <taxon>Massarineae</taxon>
        <taxon>Periconiaceae</taxon>
        <taxon>Periconia</taxon>
    </lineage>
</organism>
<protein>
    <submittedName>
        <fullName evidence="1">Uncharacterized protein</fullName>
    </submittedName>
</protein>
<dbReference type="AlphaFoldDB" id="A0A2V1D2J0"/>
<gene>
    <name evidence="1" type="ORF">DM02DRAFT_620507</name>
</gene>
<name>A0A2V1D2J0_9PLEO</name>
<accession>A0A2V1D2J0</accession>
<keyword evidence="2" id="KW-1185">Reference proteome</keyword>
<evidence type="ECO:0000313" key="2">
    <source>
        <dbReference type="Proteomes" id="UP000244855"/>
    </source>
</evidence>